<comment type="caution">
    <text evidence="10">The sequence shown here is derived from an EMBL/GenBank/DDBJ whole genome shotgun (WGS) entry which is preliminary data.</text>
</comment>
<dbReference type="SUPFAM" id="SSF53597">
    <property type="entry name" value="Dihydrofolate reductase-like"/>
    <property type="match status" value="1"/>
</dbReference>
<evidence type="ECO:0000256" key="4">
    <source>
        <dbReference type="ARBA" id="ARBA00022563"/>
    </source>
</evidence>
<dbReference type="InterPro" id="IPR024072">
    <property type="entry name" value="DHFR-like_dom_sf"/>
</dbReference>
<evidence type="ECO:0000313" key="10">
    <source>
        <dbReference type="EMBL" id="MBW7477578.1"/>
    </source>
</evidence>
<dbReference type="PANTHER" id="PTHR48069:SF3">
    <property type="entry name" value="DIHYDROFOLATE REDUCTASE"/>
    <property type="match status" value="1"/>
</dbReference>
<dbReference type="EC" id="1.5.1.3" evidence="3 7"/>
<evidence type="ECO:0000256" key="3">
    <source>
        <dbReference type="ARBA" id="ARBA00012856"/>
    </source>
</evidence>
<accession>A0ABS7DEH4</accession>
<dbReference type="Proteomes" id="UP000812277">
    <property type="component" value="Unassembled WGS sequence"/>
</dbReference>
<evidence type="ECO:0000259" key="9">
    <source>
        <dbReference type="PROSITE" id="PS51330"/>
    </source>
</evidence>
<keyword evidence="11" id="KW-1185">Reference proteome</keyword>
<dbReference type="CDD" id="cd00209">
    <property type="entry name" value="DHFR"/>
    <property type="match status" value="1"/>
</dbReference>
<evidence type="ECO:0000256" key="7">
    <source>
        <dbReference type="PIRNR" id="PIRNR000194"/>
    </source>
</evidence>
<sequence length="170" mass="19301">MSITLVAAMAHNNVIGINNQLPWKLPAEMAHFRRSTIGRAVLMGRKTFESLGRPLKDRRNIILTRDPNWHAEGCEAVHTVEEACSLLADHSDQEQELVVIGGEQVYKQFLPFADKLLVTKVDADVEGDAFFPAFDAADWRLVEEISHERDEKNSYDFKICTYVRNTVSKN</sequence>
<dbReference type="PIRSF" id="PIRSF000194">
    <property type="entry name" value="DHFR"/>
    <property type="match status" value="1"/>
</dbReference>
<keyword evidence="6 7" id="KW-0560">Oxidoreductase</keyword>
<reference evidence="10 11" key="1">
    <citation type="submission" date="2021-07" db="EMBL/GenBank/DDBJ databases">
        <title>Paenibacillus radiodurans sp. nov., isolated from the southeastern edge of Tengger Desert.</title>
        <authorList>
            <person name="Zhang G."/>
        </authorList>
    </citation>
    <scope>NUCLEOTIDE SEQUENCE [LARGE SCALE GENOMIC DNA]</scope>
    <source>
        <strain evidence="10 11">DT7-4</strain>
    </source>
</reference>
<comment type="similarity">
    <text evidence="2 7 8">Belongs to the dihydrofolate reductase family.</text>
</comment>
<evidence type="ECO:0000256" key="5">
    <source>
        <dbReference type="ARBA" id="ARBA00022857"/>
    </source>
</evidence>
<protein>
    <recommendedName>
        <fullName evidence="3 7">Dihydrofolate reductase</fullName>
        <ecNumber evidence="3 7">1.5.1.3</ecNumber>
    </recommendedName>
</protein>
<dbReference type="InterPro" id="IPR012259">
    <property type="entry name" value="DHFR"/>
</dbReference>
<dbReference type="InterPro" id="IPR001796">
    <property type="entry name" value="DHFR_dom"/>
</dbReference>
<proteinExistence type="inferred from homology"/>
<evidence type="ECO:0000313" key="11">
    <source>
        <dbReference type="Proteomes" id="UP000812277"/>
    </source>
</evidence>
<keyword evidence="4 7" id="KW-0554">One-carbon metabolism</keyword>
<dbReference type="Gene3D" id="3.40.430.10">
    <property type="entry name" value="Dihydrofolate Reductase, subunit A"/>
    <property type="match status" value="1"/>
</dbReference>
<evidence type="ECO:0000256" key="6">
    <source>
        <dbReference type="ARBA" id="ARBA00023002"/>
    </source>
</evidence>
<keyword evidence="5 7" id="KW-0521">NADP</keyword>
<comment type="pathway">
    <text evidence="1 7">Cofactor biosynthesis; tetrahydrofolate biosynthesis; 5,6,7,8-tetrahydrofolate from 7,8-dihydrofolate: step 1/1.</text>
</comment>
<dbReference type="InterPro" id="IPR017925">
    <property type="entry name" value="DHFR_CS"/>
</dbReference>
<evidence type="ECO:0000256" key="1">
    <source>
        <dbReference type="ARBA" id="ARBA00004903"/>
    </source>
</evidence>
<dbReference type="PROSITE" id="PS51330">
    <property type="entry name" value="DHFR_2"/>
    <property type="match status" value="1"/>
</dbReference>
<dbReference type="PRINTS" id="PR00070">
    <property type="entry name" value="DHFR"/>
</dbReference>
<organism evidence="10 11">
    <name type="scientific">Paenibacillus oenotherae</name>
    <dbReference type="NCBI Taxonomy" id="1435645"/>
    <lineage>
        <taxon>Bacteria</taxon>
        <taxon>Bacillati</taxon>
        <taxon>Bacillota</taxon>
        <taxon>Bacilli</taxon>
        <taxon>Bacillales</taxon>
        <taxon>Paenibacillaceae</taxon>
        <taxon>Paenibacillus</taxon>
    </lineage>
</organism>
<dbReference type="Pfam" id="PF00186">
    <property type="entry name" value="DHFR_1"/>
    <property type="match status" value="1"/>
</dbReference>
<feature type="domain" description="DHFR" evidence="9">
    <location>
        <begin position="2"/>
        <end position="164"/>
    </location>
</feature>
<evidence type="ECO:0000256" key="8">
    <source>
        <dbReference type="RuleBase" id="RU004474"/>
    </source>
</evidence>
<evidence type="ECO:0000256" key="2">
    <source>
        <dbReference type="ARBA" id="ARBA00009539"/>
    </source>
</evidence>
<comment type="catalytic activity">
    <reaction evidence="7">
        <text>(6S)-5,6,7,8-tetrahydrofolate + NADP(+) = 7,8-dihydrofolate + NADPH + H(+)</text>
        <dbReference type="Rhea" id="RHEA:15009"/>
        <dbReference type="ChEBI" id="CHEBI:15378"/>
        <dbReference type="ChEBI" id="CHEBI:57451"/>
        <dbReference type="ChEBI" id="CHEBI:57453"/>
        <dbReference type="ChEBI" id="CHEBI:57783"/>
        <dbReference type="ChEBI" id="CHEBI:58349"/>
        <dbReference type="EC" id="1.5.1.3"/>
    </reaction>
</comment>
<dbReference type="PANTHER" id="PTHR48069">
    <property type="entry name" value="DIHYDROFOLATE REDUCTASE"/>
    <property type="match status" value="1"/>
</dbReference>
<dbReference type="RefSeq" id="WP_219874881.1">
    <property type="nucleotide sequence ID" value="NZ_JAHZIJ010000027.1"/>
</dbReference>
<comment type="function">
    <text evidence="7">Key enzyme in folate metabolism. Catalyzes an essential reaction for de novo glycine and purine synthesis, and for DNA precursor synthesis.</text>
</comment>
<dbReference type="EMBL" id="JAHZIJ010000027">
    <property type="protein sequence ID" value="MBW7477578.1"/>
    <property type="molecule type" value="Genomic_DNA"/>
</dbReference>
<gene>
    <name evidence="10" type="ORF">K0T92_22930</name>
</gene>
<dbReference type="PROSITE" id="PS00075">
    <property type="entry name" value="DHFR_1"/>
    <property type="match status" value="1"/>
</dbReference>
<name>A0ABS7DEH4_9BACL</name>